<dbReference type="GeneID" id="41591855"/>
<feature type="domain" description="HEPN" evidence="1">
    <location>
        <begin position="10"/>
        <end position="126"/>
    </location>
</feature>
<organism evidence="2 3">
    <name type="scientific">Acidianus manzaensis</name>
    <dbReference type="NCBI Taxonomy" id="282676"/>
    <lineage>
        <taxon>Archaea</taxon>
        <taxon>Thermoproteota</taxon>
        <taxon>Thermoprotei</taxon>
        <taxon>Sulfolobales</taxon>
        <taxon>Sulfolobaceae</taxon>
        <taxon>Acidianus</taxon>
    </lineage>
</organism>
<sequence length="142" mass="16411">MSRIKVQRQKRRALDFLADAKIDLSRGSYDIAIFNAEEALQLYLEAVIFELFGAEFRSHYVRALLSRLSQLLKNNNFEELSRRIDNISIEYRSLLISLEDSYTEINGDMDYDELQAKESIDIVEKIINELENISSSVKLGKG</sequence>
<reference evidence="2 3" key="1">
    <citation type="submission" date="2017-03" db="EMBL/GenBank/DDBJ databases">
        <title>Sulfur activation and transportation mechanism of thermophilic Archaea Acidianus manzaensis YN-25.</title>
        <authorList>
            <person name="Ma Y."/>
            <person name="Yang Y."/>
            <person name="Xia J."/>
        </authorList>
    </citation>
    <scope>NUCLEOTIDE SEQUENCE [LARGE SCALE GENOMIC DNA]</scope>
    <source>
        <strain evidence="2 3">YN-25</strain>
    </source>
</reference>
<name>A0A1W6K324_9CREN</name>
<dbReference type="EMBL" id="CP020477">
    <property type="protein sequence ID" value="ARM76844.1"/>
    <property type="molecule type" value="Genomic_DNA"/>
</dbReference>
<keyword evidence="2" id="KW-0238">DNA-binding</keyword>
<dbReference type="OrthoDB" id="101044at2157"/>
<evidence type="ECO:0000313" key="2">
    <source>
        <dbReference type="EMBL" id="ARM76844.1"/>
    </source>
</evidence>
<dbReference type="PROSITE" id="PS50910">
    <property type="entry name" value="HEPN"/>
    <property type="match status" value="1"/>
</dbReference>
<dbReference type="Pfam" id="PF05168">
    <property type="entry name" value="HEPN"/>
    <property type="match status" value="1"/>
</dbReference>
<dbReference type="SMART" id="SM00748">
    <property type="entry name" value="HEPN"/>
    <property type="match status" value="1"/>
</dbReference>
<dbReference type="InterPro" id="IPR007842">
    <property type="entry name" value="HEPN_dom"/>
</dbReference>
<keyword evidence="3" id="KW-1185">Reference proteome</keyword>
<dbReference type="SUPFAM" id="SSF81593">
    <property type="entry name" value="Nucleotidyltransferase substrate binding subunit/domain"/>
    <property type="match status" value="1"/>
</dbReference>
<evidence type="ECO:0000259" key="1">
    <source>
        <dbReference type="PROSITE" id="PS50910"/>
    </source>
</evidence>
<dbReference type="GO" id="GO:0003677">
    <property type="term" value="F:DNA binding"/>
    <property type="evidence" value="ECO:0007669"/>
    <property type="project" value="UniProtKB-KW"/>
</dbReference>
<gene>
    <name evidence="2" type="ORF">B6F84_12995</name>
</gene>
<accession>A0A1W6K324</accession>
<protein>
    <submittedName>
        <fullName evidence="2">DNA-binding protein</fullName>
    </submittedName>
</protein>
<dbReference type="AlphaFoldDB" id="A0A1W6K324"/>
<evidence type="ECO:0000313" key="3">
    <source>
        <dbReference type="Proteomes" id="UP000193404"/>
    </source>
</evidence>
<dbReference type="RefSeq" id="WP_148692638.1">
    <property type="nucleotide sequence ID" value="NZ_CP020477.1"/>
</dbReference>
<proteinExistence type="predicted"/>
<dbReference type="KEGG" id="aman:B6F84_12995"/>
<dbReference type="Proteomes" id="UP000193404">
    <property type="component" value="Chromosome"/>
</dbReference>
<dbReference type="Gene3D" id="1.20.120.330">
    <property type="entry name" value="Nucleotidyltransferases domain 2"/>
    <property type="match status" value="1"/>
</dbReference>